<reference evidence="6" key="1">
    <citation type="submission" date="2017-01" db="EMBL/GenBank/DDBJ databases">
        <title>Comparative genomics of anhydrobiosis in the tardigrade Hypsibius dujardini.</title>
        <authorList>
            <person name="Yoshida Y."/>
            <person name="Koutsovoulos G."/>
            <person name="Laetsch D."/>
            <person name="Stevens L."/>
            <person name="Kumar S."/>
            <person name="Horikawa D."/>
            <person name="Ishino K."/>
            <person name="Komine S."/>
            <person name="Tomita M."/>
            <person name="Blaxter M."/>
            <person name="Arakawa K."/>
        </authorList>
    </citation>
    <scope>NUCLEOTIDE SEQUENCE [LARGE SCALE GENOMIC DNA]</scope>
    <source>
        <strain evidence="6">Z151</strain>
    </source>
</reference>
<sequence length="269" mass="31082">MATVPMQNINEHYHLLDLVHIRNFRLPIIFVLGGPGAGKASLCYQFRSHYGISYLSIGTLLRQEANEPTVRGRAIAAYINEMPAKKVPTDLVLQVLKDNLVKVVAANRPVFIQGYPRDFEQAAKYEDEVAPIRHVLFLNTSEETSKRRLLQRNKLAARFEDSSQIIHQRRETFRREVLPVIDNLRITHRVKEINGNNALEVVYNDARMIFGFWTHRGKIQYLPKGAREETDPRLKFGSQEKRILTKAEADIEKHFPSVHYHGPIYDGHY</sequence>
<dbReference type="Proteomes" id="UP000192578">
    <property type="component" value="Unassembled WGS sequence"/>
</dbReference>
<dbReference type="OrthoDB" id="442176at2759"/>
<dbReference type="InterPro" id="IPR027417">
    <property type="entry name" value="P-loop_NTPase"/>
</dbReference>
<dbReference type="GO" id="GO:0005524">
    <property type="term" value="F:ATP binding"/>
    <property type="evidence" value="ECO:0007669"/>
    <property type="project" value="InterPro"/>
</dbReference>
<comment type="similarity">
    <text evidence="4">Belongs to the adenylate kinase family.</text>
</comment>
<dbReference type="CDD" id="cd01428">
    <property type="entry name" value="ADK"/>
    <property type="match status" value="1"/>
</dbReference>
<evidence type="ECO:0000313" key="6">
    <source>
        <dbReference type="Proteomes" id="UP000192578"/>
    </source>
</evidence>
<evidence type="ECO:0000256" key="1">
    <source>
        <dbReference type="ARBA" id="ARBA00022679"/>
    </source>
</evidence>
<evidence type="ECO:0000313" key="5">
    <source>
        <dbReference type="EMBL" id="OQV24910.1"/>
    </source>
</evidence>
<keyword evidence="3 4" id="KW-0418">Kinase</keyword>
<dbReference type="InterPro" id="IPR000850">
    <property type="entry name" value="Adenylat/UMP-CMP_kin"/>
</dbReference>
<dbReference type="SUPFAM" id="SSF52540">
    <property type="entry name" value="P-loop containing nucleoside triphosphate hydrolases"/>
    <property type="match status" value="1"/>
</dbReference>
<dbReference type="GO" id="GO:0006139">
    <property type="term" value="P:nucleobase-containing compound metabolic process"/>
    <property type="evidence" value="ECO:0007669"/>
    <property type="project" value="InterPro"/>
</dbReference>
<proteinExistence type="inferred from homology"/>
<evidence type="ECO:0000256" key="3">
    <source>
        <dbReference type="ARBA" id="ARBA00022777"/>
    </source>
</evidence>
<comment type="caution">
    <text evidence="5">The sequence shown here is derived from an EMBL/GenBank/DDBJ whole genome shotgun (WGS) entry which is preliminary data.</text>
</comment>
<dbReference type="PRINTS" id="PR00094">
    <property type="entry name" value="ADENYLTKNASE"/>
</dbReference>
<protein>
    <submittedName>
        <fullName evidence="5">Adenylate kinase isoenzyme 1</fullName>
    </submittedName>
</protein>
<dbReference type="GO" id="GO:0019205">
    <property type="term" value="F:nucleobase-containing compound kinase activity"/>
    <property type="evidence" value="ECO:0007669"/>
    <property type="project" value="InterPro"/>
</dbReference>
<keyword evidence="1 4" id="KW-0808">Transferase</keyword>
<gene>
    <name evidence="5" type="ORF">BV898_01124</name>
</gene>
<evidence type="ECO:0000256" key="2">
    <source>
        <dbReference type="ARBA" id="ARBA00022741"/>
    </source>
</evidence>
<dbReference type="AlphaFoldDB" id="A0A1W0XBV5"/>
<keyword evidence="6" id="KW-1185">Reference proteome</keyword>
<dbReference type="Pfam" id="PF00406">
    <property type="entry name" value="ADK"/>
    <property type="match status" value="1"/>
</dbReference>
<evidence type="ECO:0000256" key="4">
    <source>
        <dbReference type="RuleBase" id="RU003330"/>
    </source>
</evidence>
<keyword evidence="2" id="KW-0547">Nucleotide-binding</keyword>
<name>A0A1W0XBV5_HYPEX</name>
<accession>A0A1W0XBV5</accession>
<dbReference type="EMBL" id="MTYJ01000004">
    <property type="protein sequence ID" value="OQV24910.1"/>
    <property type="molecule type" value="Genomic_DNA"/>
</dbReference>
<organism evidence="5 6">
    <name type="scientific">Hypsibius exemplaris</name>
    <name type="common">Freshwater tardigrade</name>
    <dbReference type="NCBI Taxonomy" id="2072580"/>
    <lineage>
        <taxon>Eukaryota</taxon>
        <taxon>Metazoa</taxon>
        <taxon>Ecdysozoa</taxon>
        <taxon>Tardigrada</taxon>
        <taxon>Eutardigrada</taxon>
        <taxon>Parachela</taxon>
        <taxon>Hypsibioidea</taxon>
        <taxon>Hypsibiidae</taxon>
        <taxon>Hypsibius</taxon>
    </lineage>
</organism>
<dbReference type="Gene3D" id="3.40.50.300">
    <property type="entry name" value="P-loop containing nucleotide triphosphate hydrolases"/>
    <property type="match status" value="1"/>
</dbReference>
<dbReference type="PANTHER" id="PTHR23359">
    <property type="entry name" value="NUCLEOTIDE KINASE"/>
    <property type="match status" value="1"/>
</dbReference>